<dbReference type="OMA" id="WVGETIT"/>
<dbReference type="SMR" id="Q7S5R4"/>
<feature type="compositionally biased region" description="Basic residues" evidence="2">
    <location>
        <begin position="200"/>
        <end position="215"/>
    </location>
</feature>
<name>Q7S5R4_NEUCR</name>
<evidence type="ECO:0000313" key="3">
    <source>
        <dbReference type="EMBL" id="EAA30803.2"/>
    </source>
</evidence>
<dbReference type="EMBL" id="CM002242">
    <property type="protein sequence ID" value="EAA30803.2"/>
    <property type="molecule type" value="Genomic_DNA"/>
</dbReference>
<feature type="compositionally biased region" description="Acidic residues" evidence="2">
    <location>
        <begin position="353"/>
        <end position="389"/>
    </location>
</feature>
<feature type="compositionally biased region" description="Polar residues" evidence="2">
    <location>
        <begin position="12"/>
        <end position="22"/>
    </location>
</feature>
<feature type="region of interest" description="Disordered" evidence="2">
    <location>
        <begin position="1"/>
        <end position="22"/>
    </location>
</feature>
<evidence type="ECO:0000256" key="1">
    <source>
        <dbReference type="SAM" id="Coils"/>
    </source>
</evidence>
<accession>Q7S5R4</accession>
<dbReference type="RefSeq" id="XP_960039.2">
    <property type="nucleotide sequence ID" value="XM_954946.2"/>
</dbReference>
<reference evidence="3 4" key="1">
    <citation type="journal article" date="2003" name="Nature">
        <title>The genome sequence of the filamentous fungus Neurospora crassa.</title>
        <authorList>
            <person name="Galagan J.E."/>
            <person name="Calvo S.E."/>
            <person name="Borkovich K.A."/>
            <person name="Selker E.U."/>
            <person name="Read N.D."/>
            <person name="Jaffe D."/>
            <person name="FitzHugh W."/>
            <person name="Ma L.J."/>
            <person name="Smirnov S."/>
            <person name="Purcell S."/>
            <person name="Rehman B."/>
            <person name="Elkins T."/>
            <person name="Engels R."/>
            <person name="Wang S."/>
            <person name="Nielsen C.B."/>
            <person name="Butler J."/>
            <person name="Endrizzi M."/>
            <person name="Qui D."/>
            <person name="Ianakiev P."/>
            <person name="Bell-Pedersen D."/>
            <person name="Nelson M.A."/>
            <person name="Werner-Washburne M."/>
            <person name="Selitrennikoff C.P."/>
            <person name="Kinsey J.A."/>
            <person name="Braun E.L."/>
            <person name="Zelter A."/>
            <person name="Schulte U."/>
            <person name="Kothe G.O."/>
            <person name="Jedd G."/>
            <person name="Mewes W."/>
            <person name="Staben C."/>
            <person name="Marcotte E."/>
            <person name="Greenberg D."/>
            <person name="Roy A."/>
            <person name="Foley K."/>
            <person name="Naylor J."/>
            <person name="Stange-Thomann N."/>
            <person name="Barrett R."/>
            <person name="Gnerre S."/>
            <person name="Kamal M."/>
            <person name="Kamvysselis M."/>
            <person name="Mauceli E."/>
            <person name="Bielke C."/>
            <person name="Rudd S."/>
            <person name="Frishman D."/>
            <person name="Krystofova S."/>
            <person name="Rasmussen C."/>
            <person name="Metzenberg R.L."/>
            <person name="Perkins D.D."/>
            <person name="Kroken S."/>
            <person name="Cogoni C."/>
            <person name="Macino G."/>
            <person name="Catcheside D."/>
            <person name="Li W."/>
            <person name="Pratt R.J."/>
            <person name="Osmani S.A."/>
            <person name="DeSouza C.P."/>
            <person name="Glass L."/>
            <person name="Orbach M.J."/>
            <person name="Berglund J.A."/>
            <person name="Voelker R."/>
            <person name="Yarden O."/>
            <person name="Plamann M."/>
            <person name="Seiler S."/>
            <person name="Dunlap J."/>
            <person name="Radford A."/>
            <person name="Aramayo R."/>
            <person name="Natvig D.O."/>
            <person name="Alex L.A."/>
            <person name="Mannhaupt G."/>
            <person name="Ebbole D.J."/>
            <person name="Freitag M."/>
            <person name="Paulsen I."/>
            <person name="Sachs M.S."/>
            <person name="Lander E.S."/>
            <person name="Nusbaum C."/>
            <person name="Birren B."/>
        </authorList>
    </citation>
    <scope>NUCLEOTIDE SEQUENCE [LARGE SCALE GENOMIC DNA]</scope>
    <source>
        <strain evidence="4">ATCC 24698 / 74-OR23-1A / CBS 708.71 / DSM 1257 / FGSC 987</strain>
    </source>
</reference>
<protein>
    <submittedName>
        <fullName evidence="3">Uncharacterized protein</fullName>
    </submittedName>
</protein>
<proteinExistence type="predicted"/>
<dbReference type="GeneID" id="3876186"/>
<feature type="compositionally biased region" description="Polar residues" evidence="2">
    <location>
        <begin position="190"/>
        <end position="199"/>
    </location>
</feature>
<organism evidence="3 4">
    <name type="scientific">Neurospora crassa (strain ATCC 24698 / 74-OR23-1A / CBS 708.71 / DSM 1257 / FGSC 987)</name>
    <dbReference type="NCBI Taxonomy" id="367110"/>
    <lineage>
        <taxon>Eukaryota</taxon>
        <taxon>Fungi</taxon>
        <taxon>Dikarya</taxon>
        <taxon>Ascomycota</taxon>
        <taxon>Pezizomycotina</taxon>
        <taxon>Sordariomycetes</taxon>
        <taxon>Sordariomycetidae</taxon>
        <taxon>Sordariales</taxon>
        <taxon>Sordariaceae</taxon>
        <taxon>Neurospora</taxon>
    </lineage>
</organism>
<feature type="region of interest" description="Disordered" evidence="2">
    <location>
        <begin position="68"/>
        <end position="270"/>
    </location>
</feature>
<dbReference type="InParanoid" id="Q7S5R4"/>
<dbReference type="VEuPathDB" id="FungiDB:NCU05779"/>
<keyword evidence="1" id="KW-0175">Coiled coil</keyword>
<dbReference type="AlphaFoldDB" id="Q7S5R4"/>
<dbReference type="Proteomes" id="UP000001805">
    <property type="component" value="Chromosome 7, Linkage Group VII"/>
</dbReference>
<dbReference type="OrthoDB" id="10436821at2759"/>
<evidence type="ECO:0000256" key="2">
    <source>
        <dbReference type="SAM" id="MobiDB-lite"/>
    </source>
</evidence>
<feature type="compositionally biased region" description="Gly residues" evidence="2">
    <location>
        <begin position="175"/>
        <end position="189"/>
    </location>
</feature>
<keyword evidence="4" id="KW-1185">Reference proteome</keyword>
<feature type="compositionally biased region" description="Acidic residues" evidence="2">
    <location>
        <begin position="86"/>
        <end position="102"/>
    </location>
</feature>
<gene>
    <name evidence="3" type="ORF">NCU05779</name>
</gene>
<dbReference type="KEGG" id="ncr:NCU05779"/>
<evidence type="ECO:0000313" key="4">
    <source>
        <dbReference type="Proteomes" id="UP000001805"/>
    </source>
</evidence>
<dbReference type="HOGENOM" id="CLU_671017_0_0_1"/>
<sequence>METDPESDLSALGSQLSSDVADNQLDIESTLRSSQSKIKELRRELNAVDIVIDKLFASYTALTKAWSKVDQKAGLRRERESREGNDNGEDGEEGRDEKEDDDDKKRKRKDSSETEEPTATTKSRRRSSNSSSPPIDVSEATLDAVARILPLPLPQLEEDSGKSVEEGDMTEAATGGVGGGGGGGGGGGSSTSHQQQQQGIRKKINLGKREVKRVRTVSPESGSGSGSGPGSVMKSIEGDEVDGSHERDSPTLESEGEYGQEELPDNGGEVNFRKDLQVNVVFLEQQFERYEEDINKGLELYKSDMNRRVERLENDMNERVEKLERKVHKSFEKLENWMSWNEWVGETITYGGDDADDEDEEEEDSEEDDEDTDEHEDDDDDDDNDDNDDNYNGNLPSPPDDHPLTNSANH</sequence>
<feature type="region of interest" description="Disordered" evidence="2">
    <location>
        <begin position="348"/>
        <end position="410"/>
    </location>
</feature>
<dbReference type="PaxDb" id="5141-EFNCRP00000005815"/>
<feature type="compositionally biased region" description="Basic and acidic residues" evidence="2">
    <location>
        <begin position="68"/>
        <end position="85"/>
    </location>
</feature>
<feature type="compositionally biased region" description="Acidic residues" evidence="2">
    <location>
        <begin position="254"/>
        <end position="264"/>
    </location>
</feature>
<feature type="coiled-coil region" evidence="1">
    <location>
        <begin position="273"/>
        <end position="333"/>
    </location>
</feature>